<accession>A0A6N6VKZ8</accession>
<dbReference type="SUPFAM" id="SSF53383">
    <property type="entry name" value="PLP-dependent transferases"/>
    <property type="match status" value="1"/>
</dbReference>
<dbReference type="NCBIfam" id="NF008687">
    <property type="entry name" value="PRK11706.1"/>
    <property type="match status" value="1"/>
</dbReference>
<keyword evidence="5" id="KW-0032">Aminotransferase</keyword>
<dbReference type="InterPro" id="IPR015424">
    <property type="entry name" value="PyrdxlP-dep_Trfase"/>
</dbReference>
<dbReference type="Proteomes" id="UP000468901">
    <property type="component" value="Unassembled WGS sequence"/>
</dbReference>
<organism evidence="5 6">
    <name type="scientific">Parvibaculum sedimenti</name>
    <dbReference type="NCBI Taxonomy" id="2608632"/>
    <lineage>
        <taxon>Bacteria</taxon>
        <taxon>Pseudomonadati</taxon>
        <taxon>Pseudomonadota</taxon>
        <taxon>Alphaproteobacteria</taxon>
        <taxon>Hyphomicrobiales</taxon>
        <taxon>Parvibaculaceae</taxon>
        <taxon>Parvibaculum</taxon>
    </lineage>
</organism>
<comment type="caution">
    <text evidence="5">The sequence shown here is derived from an EMBL/GenBank/DDBJ whole genome shotgun (WGS) entry which is preliminary data.</text>
</comment>
<feature type="modified residue" description="N6-(pyridoxal phosphate)lysine" evidence="3">
    <location>
        <position position="182"/>
    </location>
</feature>
<keyword evidence="6" id="KW-1185">Reference proteome</keyword>
<dbReference type="PANTHER" id="PTHR30244:SF34">
    <property type="entry name" value="DTDP-4-AMINO-4,6-DIDEOXYGALACTOSE TRANSAMINASE"/>
    <property type="match status" value="1"/>
</dbReference>
<dbReference type="InterPro" id="IPR015422">
    <property type="entry name" value="PyrdxlP-dep_Trfase_small"/>
</dbReference>
<reference evidence="5 6" key="1">
    <citation type="submission" date="2019-09" db="EMBL/GenBank/DDBJ databases">
        <title>Parvibaculum sedimenti sp. nov., isolated from sediment.</title>
        <authorList>
            <person name="Wang Y."/>
        </authorList>
    </citation>
    <scope>NUCLEOTIDE SEQUENCE [LARGE SCALE GENOMIC DNA]</scope>
    <source>
        <strain evidence="5 6">HXT-9</strain>
    </source>
</reference>
<dbReference type="GO" id="GO:0019180">
    <property type="term" value="F:dTDP-4-amino-4,6-dideoxygalactose transaminase activity"/>
    <property type="evidence" value="ECO:0007669"/>
    <property type="project" value="UniProtKB-EC"/>
</dbReference>
<gene>
    <name evidence="5" type="primary">rffA</name>
    <name evidence="5" type="synonym">fcnA</name>
    <name evidence="5" type="synonym">wecE</name>
    <name evidence="5" type="ORF">F2P47_04560</name>
</gene>
<evidence type="ECO:0000313" key="6">
    <source>
        <dbReference type="Proteomes" id="UP000468901"/>
    </source>
</evidence>
<dbReference type="Gene3D" id="3.90.1150.10">
    <property type="entry name" value="Aspartate Aminotransferase, domain 1"/>
    <property type="match status" value="1"/>
</dbReference>
<dbReference type="InterPro" id="IPR012749">
    <property type="entry name" value="WecE-like"/>
</dbReference>
<keyword evidence="3 4" id="KW-0663">Pyridoxal phosphate</keyword>
<comment type="similarity">
    <text evidence="1 4">Belongs to the DegT/DnrJ/EryC1 family.</text>
</comment>
<dbReference type="RefSeq" id="WP_152214984.1">
    <property type="nucleotide sequence ID" value="NZ_JBAQYD010000187.1"/>
</dbReference>
<dbReference type="EC" id="2.6.1.59" evidence="5"/>
<dbReference type="PANTHER" id="PTHR30244">
    <property type="entry name" value="TRANSAMINASE"/>
    <property type="match status" value="1"/>
</dbReference>
<evidence type="ECO:0000256" key="4">
    <source>
        <dbReference type="RuleBase" id="RU004508"/>
    </source>
</evidence>
<dbReference type="CDD" id="cd00616">
    <property type="entry name" value="AHBA_syn"/>
    <property type="match status" value="1"/>
</dbReference>
<proteinExistence type="inferred from homology"/>
<dbReference type="InterPro" id="IPR000653">
    <property type="entry name" value="DegT/StrS_aminotransferase"/>
</dbReference>
<dbReference type="InterPro" id="IPR015421">
    <property type="entry name" value="PyrdxlP-dep_Trfase_major"/>
</dbReference>
<dbReference type="Pfam" id="PF01041">
    <property type="entry name" value="DegT_DnrJ_EryC1"/>
    <property type="match status" value="1"/>
</dbReference>
<dbReference type="GO" id="GO:0000271">
    <property type="term" value="P:polysaccharide biosynthetic process"/>
    <property type="evidence" value="ECO:0007669"/>
    <property type="project" value="TreeGrafter"/>
</dbReference>
<evidence type="ECO:0000313" key="5">
    <source>
        <dbReference type="EMBL" id="KAB7741681.1"/>
    </source>
</evidence>
<feature type="active site" description="Proton acceptor" evidence="2">
    <location>
        <position position="182"/>
    </location>
</feature>
<dbReference type="EMBL" id="WESC01000003">
    <property type="protein sequence ID" value="KAB7741681.1"/>
    <property type="molecule type" value="Genomic_DNA"/>
</dbReference>
<evidence type="ECO:0000256" key="3">
    <source>
        <dbReference type="PIRSR" id="PIRSR000390-2"/>
    </source>
</evidence>
<evidence type="ECO:0000256" key="2">
    <source>
        <dbReference type="PIRSR" id="PIRSR000390-1"/>
    </source>
</evidence>
<name>A0A6N6VKZ8_9HYPH</name>
<dbReference type="FunFam" id="3.40.640.10:FF:000037">
    <property type="entry name" value="dTDP-4-amino-4,6-dideoxygalactose transaminase"/>
    <property type="match status" value="1"/>
</dbReference>
<keyword evidence="5" id="KW-0808">Transferase</keyword>
<sequence>MTVPYYEPTLAGRERQYLDEVLSAKQLAGDGKFTKACHALIEEETGTHKALLTHSGTGALDMIGLLLEIQPGDEVIIPTYTFVSSANAIALRGGVPVFVDIRADTLNLDETLVEAAITPKTRAIMPVHYAGISCEMDTILAIAQKHNLIVVEDAAQGYGATYKGKPLGTLGALAALSFHASKNVIAGEGGALLVNDPAYRLRAEIVREKGTNRAQFFRGEIDKYTWVDLGSSFLPSEIVAALLLAQLEQADAINERRVALWETYHAALAPLEARGLARRAVVPNACRHNGHIYWLVFESGDLRAKARDLLVAEGLTASAHFAPLHNSPAGKRFGRTGSDMKVAEHAGDGLLRMPLFAHMEPDVIAQVADVLKKL</sequence>
<dbReference type="PIRSF" id="PIRSF000390">
    <property type="entry name" value="PLP_StrS"/>
    <property type="match status" value="1"/>
</dbReference>
<dbReference type="AlphaFoldDB" id="A0A6N6VKZ8"/>
<protein>
    <submittedName>
        <fullName evidence="5">dTDP-4-amino-4,6-dideoxygalactose transaminase</fullName>
        <ecNumber evidence="5">2.6.1.59</ecNumber>
    </submittedName>
</protein>
<dbReference type="Gene3D" id="3.40.640.10">
    <property type="entry name" value="Type I PLP-dependent aspartate aminotransferase-like (Major domain)"/>
    <property type="match status" value="1"/>
</dbReference>
<dbReference type="NCBIfam" id="TIGR02379">
    <property type="entry name" value="ECA_wecE"/>
    <property type="match status" value="1"/>
</dbReference>
<dbReference type="GO" id="GO:0030170">
    <property type="term" value="F:pyridoxal phosphate binding"/>
    <property type="evidence" value="ECO:0007669"/>
    <property type="project" value="TreeGrafter"/>
</dbReference>
<evidence type="ECO:0000256" key="1">
    <source>
        <dbReference type="ARBA" id="ARBA00037999"/>
    </source>
</evidence>